<keyword evidence="6" id="KW-1185">Reference proteome</keyword>
<dbReference type="GO" id="GO:0005840">
    <property type="term" value="C:ribosome"/>
    <property type="evidence" value="ECO:0007669"/>
    <property type="project" value="UniProtKB-KW"/>
</dbReference>
<dbReference type="PROSITE" id="PS00831">
    <property type="entry name" value="RIBOSOMAL_L27"/>
    <property type="match status" value="1"/>
</dbReference>
<dbReference type="GO" id="GO:1990904">
    <property type="term" value="C:ribonucleoprotein complex"/>
    <property type="evidence" value="ECO:0007669"/>
    <property type="project" value="UniProtKB-KW"/>
</dbReference>
<comment type="similarity">
    <text evidence="1">Belongs to the bacterial ribosomal protein bL27 family.</text>
</comment>
<dbReference type="EMBL" id="JALLPB020000087">
    <property type="protein sequence ID" value="KAL3821706.1"/>
    <property type="molecule type" value="Genomic_DNA"/>
</dbReference>
<sequence length="130" mass="14038">MMGILSWRMTMVTSAATARCTLFPFGLALSNSIQCAPPHLSIRHATKKAGGSSSNGRDSAGRRLGIKVWPGTLAKPGSIIVRQRGEKFLVGENVGMGKDHTIFALVAGRVRLERSAKNRKRNFVHVVPEG</sequence>
<keyword evidence="4" id="KW-0732">Signal</keyword>
<evidence type="ECO:0000256" key="3">
    <source>
        <dbReference type="ARBA" id="ARBA00023274"/>
    </source>
</evidence>
<dbReference type="Proteomes" id="UP001530377">
    <property type="component" value="Unassembled WGS sequence"/>
</dbReference>
<dbReference type="PANTHER" id="PTHR15893:SF0">
    <property type="entry name" value="LARGE RIBOSOMAL SUBUNIT PROTEIN BL27M"/>
    <property type="match status" value="1"/>
</dbReference>
<dbReference type="Gene3D" id="2.40.50.100">
    <property type="match status" value="1"/>
</dbReference>
<evidence type="ECO:0008006" key="7">
    <source>
        <dbReference type="Google" id="ProtNLM"/>
    </source>
</evidence>
<organism evidence="5 6">
    <name type="scientific">Cyclostephanos tholiformis</name>
    <dbReference type="NCBI Taxonomy" id="382380"/>
    <lineage>
        <taxon>Eukaryota</taxon>
        <taxon>Sar</taxon>
        <taxon>Stramenopiles</taxon>
        <taxon>Ochrophyta</taxon>
        <taxon>Bacillariophyta</taxon>
        <taxon>Coscinodiscophyceae</taxon>
        <taxon>Thalassiosirophycidae</taxon>
        <taxon>Stephanodiscales</taxon>
        <taxon>Stephanodiscaceae</taxon>
        <taxon>Cyclostephanos</taxon>
    </lineage>
</organism>
<dbReference type="SUPFAM" id="SSF110324">
    <property type="entry name" value="Ribosomal L27 protein-like"/>
    <property type="match status" value="1"/>
</dbReference>
<keyword evidence="2" id="KW-0689">Ribosomal protein</keyword>
<proteinExistence type="inferred from homology"/>
<evidence type="ECO:0000313" key="5">
    <source>
        <dbReference type="EMBL" id="KAL3821706.1"/>
    </source>
</evidence>
<dbReference type="InterPro" id="IPR001684">
    <property type="entry name" value="Ribosomal_bL27"/>
</dbReference>
<dbReference type="InterPro" id="IPR018261">
    <property type="entry name" value="Ribosomal_bL27_CS"/>
</dbReference>
<dbReference type="PANTHER" id="PTHR15893">
    <property type="entry name" value="RIBOSOMAL PROTEIN L27"/>
    <property type="match status" value="1"/>
</dbReference>
<feature type="chain" id="PRO_5044784043" description="Ribosomal protein L27" evidence="4">
    <location>
        <begin position="18"/>
        <end position="130"/>
    </location>
</feature>
<feature type="signal peptide" evidence="4">
    <location>
        <begin position="1"/>
        <end position="17"/>
    </location>
</feature>
<protein>
    <recommendedName>
        <fullName evidence="7">Ribosomal protein L27</fullName>
    </recommendedName>
</protein>
<dbReference type="PRINTS" id="PR00063">
    <property type="entry name" value="RIBOSOMALL27"/>
</dbReference>
<dbReference type="AlphaFoldDB" id="A0ABD3SB06"/>
<accession>A0ABD3SB06</accession>
<dbReference type="FunFam" id="2.40.50.100:FF:000060">
    <property type="entry name" value="Apicoplast ribosomal protein L27"/>
    <property type="match status" value="1"/>
</dbReference>
<evidence type="ECO:0000313" key="6">
    <source>
        <dbReference type="Proteomes" id="UP001530377"/>
    </source>
</evidence>
<dbReference type="Pfam" id="PF01016">
    <property type="entry name" value="Ribosomal_L27"/>
    <property type="match status" value="1"/>
</dbReference>
<reference evidence="5 6" key="1">
    <citation type="submission" date="2024-10" db="EMBL/GenBank/DDBJ databases">
        <title>Updated reference genomes for cyclostephanoid diatoms.</title>
        <authorList>
            <person name="Roberts W.R."/>
            <person name="Alverson A.J."/>
        </authorList>
    </citation>
    <scope>NUCLEOTIDE SEQUENCE [LARGE SCALE GENOMIC DNA]</scope>
    <source>
        <strain evidence="5 6">AJA228-03</strain>
    </source>
</reference>
<evidence type="ECO:0000256" key="1">
    <source>
        <dbReference type="ARBA" id="ARBA00010797"/>
    </source>
</evidence>
<evidence type="ECO:0000256" key="4">
    <source>
        <dbReference type="SAM" id="SignalP"/>
    </source>
</evidence>
<comment type="caution">
    <text evidence="5">The sequence shown here is derived from an EMBL/GenBank/DDBJ whole genome shotgun (WGS) entry which is preliminary data.</text>
</comment>
<name>A0ABD3SB06_9STRA</name>
<gene>
    <name evidence="5" type="ORF">ACHAXA_003264</name>
</gene>
<evidence type="ECO:0000256" key="2">
    <source>
        <dbReference type="ARBA" id="ARBA00022980"/>
    </source>
</evidence>
<keyword evidence="3" id="KW-0687">Ribonucleoprotein</keyword>
<dbReference type="NCBIfam" id="TIGR00062">
    <property type="entry name" value="L27"/>
    <property type="match status" value="1"/>
</dbReference>